<feature type="domain" description="CGL160/ATPI" evidence="6">
    <location>
        <begin position="218"/>
        <end position="336"/>
    </location>
</feature>
<sequence>MKTGLRRTAVLGQGVKSQPVLPAATRTSSVVVVARQQEPPRRVPKSQKQLQQEKQPRRLPDSGFFAEADPSAEVYSPMGGKNLDFTKRSSSRYDSDFIWNTNWQDKLNYEESLERARAAEEAQAPVQDSGFLSFSRVSELNSIKADLSEQLRRRQQDAQEASTSAPASQAARPRATYSVPPTKGEQRRWDRTSKFGRKVVAPTPPSPVEEQRLAAVRAAESEQFARLRAETQNWTLATAAAGCAAADFFYTSDIAISYAFGALGGVVYLRMLNRSLEGSGSFNPSAAMSQPRLLIPVILALGLNRWNTLAAGETGVTLQLLPILLGFFTYKVAVIARQSLVLFGELTESAKGADADGGVESAADADLQTEAVRVDRAFTKRILTR</sequence>
<reference evidence="7 8" key="1">
    <citation type="journal article" date="2024" name="Nat. Commun.">
        <title>Phylogenomics reveals the evolutionary origins of lichenization in chlorophyte algae.</title>
        <authorList>
            <person name="Puginier C."/>
            <person name="Libourel C."/>
            <person name="Otte J."/>
            <person name="Skaloud P."/>
            <person name="Haon M."/>
            <person name="Grisel S."/>
            <person name="Petersen M."/>
            <person name="Berrin J.G."/>
            <person name="Delaux P.M."/>
            <person name="Dal Grande F."/>
            <person name="Keller J."/>
        </authorList>
    </citation>
    <scope>NUCLEOTIDE SEQUENCE [LARGE SCALE GENOMIC DNA]</scope>
    <source>
        <strain evidence="7 8">SAG 2043</strain>
    </source>
</reference>
<keyword evidence="4" id="KW-0472">Membrane</keyword>
<dbReference type="PANTHER" id="PTHR34118:SF6">
    <property type="entry name" value="PROTEIN CONSERVED ONLY IN THE GREEN LINEAGE 160, CHLOROPLASTIC"/>
    <property type="match status" value="1"/>
</dbReference>
<dbReference type="PANTHER" id="PTHR34118">
    <property type="entry name" value="NF-KAPPA-B INHIBITOR-LIKE PROTEIN-RELATED"/>
    <property type="match status" value="1"/>
</dbReference>
<comment type="subcellular location">
    <subcellularLocation>
        <location evidence="1">Membrane</location>
        <topology evidence="1">Multi-pass membrane protein</topology>
    </subcellularLocation>
</comment>
<organism evidence="7 8">
    <name type="scientific">[Myrmecia] bisecta</name>
    <dbReference type="NCBI Taxonomy" id="41462"/>
    <lineage>
        <taxon>Eukaryota</taxon>
        <taxon>Viridiplantae</taxon>
        <taxon>Chlorophyta</taxon>
        <taxon>core chlorophytes</taxon>
        <taxon>Trebouxiophyceae</taxon>
        <taxon>Trebouxiales</taxon>
        <taxon>Trebouxiaceae</taxon>
        <taxon>Myrmecia</taxon>
    </lineage>
</organism>
<evidence type="ECO:0000256" key="4">
    <source>
        <dbReference type="ARBA" id="ARBA00023136"/>
    </source>
</evidence>
<protein>
    <recommendedName>
        <fullName evidence="6">CGL160/ATPI domain-containing protein</fullName>
    </recommendedName>
</protein>
<keyword evidence="8" id="KW-1185">Reference proteome</keyword>
<feature type="region of interest" description="Disordered" evidence="5">
    <location>
        <begin position="150"/>
        <end position="189"/>
    </location>
</feature>
<feature type="compositionally biased region" description="Low complexity" evidence="5">
    <location>
        <begin position="26"/>
        <end position="37"/>
    </location>
</feature>
<feature type="region of interest" description="Disordered" evidence="5">
    <location>
        <begin position="26"/>
        <end position="82"/>
    </location>
</feature>
<evidence type="ECO:0000256" key="3">
    <source>
        <dbReference type="ARBA" id="ARBA00022989"/>
    </source>
</evidence>
<name>A0AAW1QAN6_9CHLO</name>
<dbReference type="InterPro" id="IPR056309">
    <property type="entry name" value="CGL160/ATPI_dom"/>
</dbReference>
<accession>A0AAW1QAN6</accession>
<keyword evidence="3" id="KW-1133">Transmembrane helix</keyword>
<feature type="compositionally biased region" description="Low complexity" evidence="5">
    <location>
        <begin position="158"/>
        <end position="176"/>
    </location>
</feature>
<comment type="caution">
    <text evidence="7">The sequence shown here is derived from an EMBL/GenBank/DDBJ whole genome shotgun (WGS) entry which is preliminary data.</text>
</comment>
<proteinExistence type="predicted"/>
<evidence type="ECO:0000256" key="2">
    <source>
        <dbReference type="ARBA" id="ARBA00022692"/>
    </source>
</evidence>
<dbReference type="Proteomes" id="UP001489004">
    <property type="component" value="Unassembled WGS sequence"/>
</dbReference>
<gene>
    <name evidence="7" type="ORF">WJX72_006729</name>
</gene>
<dbReference type="EMBL" id="JALJOR010000004">
    <property type="protein sequence ID" value="KAK9818075.1"/>
    <property type="molecule type" value="Genomic_DNA"/>
</dbReference>
<evidence type="ECO:0000313" key="7">
    <source>
        <dbReference type="EMBL" id="KAK9818075.1"/>
    </source>
</evidence>
<evidence type="ECO:0000256" key="1">
    <source>
        <dbReference type="ARBA" id="ARBA00004141"/>
    </source>
</evidence>
<dbReference type="Pfam" id="PF24763">
    <property type="entry name" value="CGL160_C"/>
    <property type="match status" value="1"/>
</dbReference>
<evidence type="ECO:0000313" key="8">
    <source>
        <dbReference type="Proteomes" id="UP001489004"/>
    </source>
</evidence>
<evidence type="ECO:0000256" key="5">
    <source>
        <dbReference type="SAM" id="MobiDB-lite"/>
    </source>
</evidence>
<dbReference type="GO" id="GO:0016020">
    <property type="term" value="C:membrane"/>
    <property type="evidence" value="ECO:0007669"/>
    <property type="project" value="UniProtKB-SubCell"/>
</dbReference>
<dbReference type="AlphaFoldDB" id="A0AAW1QAN6"/>
<evidence type="ECO:0000259" key="6">
    <source>
        <dbReference type="Pfam" id="PF24763"/>
    </source>
</evidence>
<keyword evidence="2" id="KW-0812">Transmembrane</keyword>